<dbReference type="CDD" id="cd07377">
    <property type="entry name" value="WHTH_GntR"/>
    <property type="match status" value="1"/>
</dbReference>
<keyword evidence="4" id="KW-0238">DNA-binding</keyword>
<dbReference type="InterPro" id="IPR036390">
    <property type="entry name" value="WH_DNA-bd_sf"/>
</dbReference>
<gene>
    <name evidence="7" type="ORF">HW561_18080</name>
</gene>
<dbReference type="PANTHER" id="PTHR46577">
    <property type="entry name" value="HTH-TYPE TRANSCRIPTIONAL REGULATORY PROTEIN GABR"/>
    <property type="match status" value="1"/>
</dbReference>
<dbReference type="PANTHER" id="PTHR46577:SF1">
    <property type="entry name" value="HTH-TYPE TRANSCRIPTIONAL REGULATORY PROTEIN GABR"/>
    <property type="match status" value="1"/>
</dbReference>
<name>A0ABX2PVL6_9RHOB</name>
<dbReference type="Gene3D" id="1.10.10.10">
    <property type="entry name" value="Winged helix-like DNA-binding domain superfamily/Winged helix DNA-binding domain"/>
    <property type="match status" value="1"/>
</dbReference>
<dbReference type="PRINTS" id="PR00035">
    <property type="entry name" value="HTHGNTR"/>
</dbReference>
<dbReference type="EMBL" id="JABXWT010000014">
    <property type="protein sequence ID" value="NVO57710.1"/>
    <property type="molecule type" value="Genomic_DNA"/>
</dbReference>
<evidence type="ECO:0000256" key="5">
    <source>
        <dbReference type="ARBA" id="ARBA00023163"/>
    </source>
</evidence>
<accession>A0ABX2PVL6</accession>
<sequence length="496" mass="55098">MLKPPKDALLQNIRINRAAPVPIYRQLDSALRRLILDGTLRPAQKLPSTRDLALGLGVSRITVKSVYEQLVAEGYVEARTGAGTFVSHELDLKTAPENQRPRRRIKSSGVEISGRARTIMSSRATARHGETDPFRPGVPALDLFPVKTWNRYLAEAMACDERRNLSYGSVTGSAALRASIARHLTDARSMQVDPDQIVITSGAQQAFVLISFVLLNQGDTVWYENPGHIAGRDVMQAMGAKIAPVPIDNEGLDLDHAISRHPRPTIIFTTPSHQQPLGTTMSLTRRLALLNYAQENGAWIIEDDYDSEFRYRGRPLPALSALDTERRVFYVGTFSKSLFASVRIGYIVLPPGLTDTFAKARNLLGQSSSAVVEHTLARFMDDGCFVEHIRRMRRIYRDRRDTLFQCLKQDCADHVDVQPTDAGMHMLAWLRGGLDDQVAHSALLEAGIDSLPLSVYATEAIADPALVLGFSGVSENRIPKLVKRLSETLADLKRWR</sequence>
<feature type="domain" description="HTH gntR-type" evidence="6">
    <location>
        <begin position="21"/>
        <end position="89"/>
    </location>
</feature>
<keyword evidence="5" id="KW-0804">Transcription</keyword>
<evidence type="ECO:0000259" key="6">
    <source>
        <dbReference type="PROSITE" id="PS50949"/>
    </source>
</evidence>
<dbReference type="PROSITE" id="PS50949">
    <property type="entry name" value="HTH_GNTR"/>
    <property type="match status" value="1"/>
</dbReference>
<evidence type="ECO:0000256" key="2">
    <source>
        <dbReference type="ARBA" id="ARBA00022898"/>
    </source>
</evidence>
<organism evidence="7 8">
    <name type="scientific">Ruegeria haliotis</name>
    <dbReference type="NCBI Taxonomy" id="2747601"/>
    <lineage>
        <taxon>Bacteria</taxon>
        <taxon>Pseudomonadati</taxon>
        <taxon>Pseudomonadota</taxon>
        <taxon>Alphaproteobacteria</taxon>
        <taxon>Rhodobacterales</taxon>
        <taxon>Roseobacteraceae</taxon>
        <taxon>Ruegeria</taxon>
    </lineage>
</organism>
<keyword evidence="2" id="KW-0663">Pyridoxal phosphate</keyword>
<dbReference type="SMART" id="SM00345">
    <property type="entry name" value="HTH_GNTR"/>
    <property type="match status" value="1"/>
</dbReference>
<evidence type="ECO:0000313" key="7">
    <source>
        <dbReference type="EMBL" id="NVO57710.1"/>
    </source>
</evidence>
<keyword evidence="8" id="KW-1185">Reference proteome</keyword>
<dbReference type="CDD" id="cd00609">
    <property type="entry name" value="AAT_like"/>
    <property type="match status" value="1"/>
</dbReference>
<dbReference type="Pfam" id="PF00392">
    <property type="entry name" value="GntR"/>
    <property type="match status" value="1"/>
</dbReference>
<keyword evidence="7" id="KW-0032">Aminotransferase</keyword>
<dbReference type="InterPro" id="IPR004839">
    <property type="entry name" value="Aminotransferase_I/II_large"/>
</dbReference>
<keyword evidence="7" id="KW-0808">Transferase</keyword>
<dbReference type="Pfam" id="PF00155">
    <property type="entry name" value="Aminotran_1_2"/>
    <property type="match status" value="1"/>
</dbReference>
<dbReference type="Proteomes" id="UP000630805">
    <property type="component" value="Unassembled WGS sequence"/>
</dbReference>
<dbReference type="Gene3D" id="3.40.640.10">
    <property type="entry name" value="Type I PLP-dependent aspartate aminotransferase-like (Major domain)"/>
    <property type="match status" value="1"/>
</dbReference>
<keyword evidence="3" id="KW-0805">Transcription regulation</keyword>
<dbReference type="SUPFAM" id="SSF53383">
    <property type="entry name" value="PLP-dependent transferases"/>
    <property type="match status" value="1"/>
</dbReference>
<evidence type="ECO:0000256" key="3">
    <source>
        <dbReference type="ARBA" id="ARBA00023015"/>
    </source>
</evidence>
<dbReference type="InterPro" id="IPR015424">
    <property type="entry name" value="PyrdxlP-dep_Trfase"/>
</dbReference>
<dbReference type="InterPro" id="IPR036388">
    <property type="entry name" value="WH-like_DNA-bd_sf"/>
</dbReference>
<dbReference type="InterPro" id="IPR015421">
    <property type="entry name" value="PyrdxlP-dep_Trfase_major"/>
</dbReference>
<proteinExistence type="inferred from homology"/>
<dbReference type="InterPro" id="IPR000524">
    <property type="entry name" value="Tscrpt_reg_HTH_GntR"/>
</dbReference>
<dbReference type="RefSeq" id="WP_176866777.1">
    <property type="nucleotide sequence ID" value="NZ_JABXWT010000014.1"/>
</dbReference>
<evidence type="ECO:0000256" key="1">
    <source>
        <dbReference type="ARBA" id="ARBA00005384"/>
    </source>
</evidence>
<protein>
    <submittedName>
        <fullName evidence="7">PLP-dependent aminotransferase family protein</fullName>
    </submittedName>
</protein>
<comment type="similarity">
    <text evidence="1">In the C-terminal section; belongs to the class-I pyridoxal-phosphate-dependent aminotransferase family.</text>
</comment>
<comment type="caution">
    <text evidence="7">The sequence shown here is derived from an EMBL/GenBank/DDBJ whole genome shotgun (WGS) entry which is preliminary data.</text>
</comment>
<dbReference type="InterPro" id="IPR051446">
    <property type="entry name" value="HTH_trans_reg/aminotransferase"/>
</dbReference>
<evidence type="ECO:0000313" key="8">
    <source>
        <dbReference type="Proteomes" id="UP000630805"/>
    </source>
</evidence>
<dbReference type="SUPFAM" id="SSF46785">
    <property type="entry name" value="Winged helix' DNA-binding domain"/>
    <property type="match status" value="1"/>
</dbReference>
<reference evidence="7 8" key="1">
    <citation type="submission" date="2020-06" db="EMBL/GenBank/DDBJ databases">
        <authorList>
            <person name="Cao W.R."/>
        </authorList>
    </citation>
    <scope>NUCLEOTIDE SEQUENCE [LARGE SCALE GENOMIC DNA]</scope>
    <source>
        <strain evidence="7 8">B1Z28</strain>
    </source>
</reference>
<dbReference type="GO" id="GO:0008483">
    <property type="term" value="F:transaminase activity"/>
    <property type="evidence" value="ECO:0007669"/>
    <property type="project" value="UniProtKB-KW"/>
</dbReference>
<evidence type="ECO:0000256" key="4">
    <source>
        <dbReference type="ARBA" id="ARBA00023125"/>
    </source>
</evidence>